<organism evidence="1 2">
    <name type="scientific">Niastella koreensis</name>
    <dbReference type="NCBI Taxonomy" id="354356"/>
    <lineage>
        <taxon>Bacteria</taxon>
        <taxon>Pseudomonadati</taxon>
        <taxon>Bacteroidota</taxon>
        <taxon>Chitinophagia</taxon>
        <taxon>Chitinophagales</taxon>
        <taxon>Chitinophagaceae</taxon>
        <taxon>Niastella</taxon>
    </lineage>
</organism>
<name>A0ABX3NRS6_9BACT</name>
<sequence length="842" mass="87545">MRIYKWWMAMLIVALCTTEGFTQQLRLGISSTANIKSAVLELQSTNQGLLFTRIADTALINTLNPPDGMVVYFTPAKRLLLRASGAWQALASTTSIDTTNIPNFYLKVRNELSGGTGINYNNVTGVISNAGVTSLNGNTGALTMDTGYIPNFYQKVRGLFSAVAPITLSNGQIGITQATTSTNGYLSSTDWNTFNNKLSSIDTTNISNFYLKVRSRLSAGTGISYNNTTGVISNGGVTTLNGNTGALTMDTGYISNFYQKVRGLFSAGSGITYNSTTGVITAGGAGTNWALGGNTVGALKTIGTVDNYDLPFITNNTERMRISSTGNVGIGTATFDGTYPEKLLVHAGTTSSFNLINAKGAINNYLQLNIQNLSSGNTASSDVVATADNGSETTNFIDMGINSSSYGSTGILGGANNAYLYSAGNDFVIGNQTGNKNLIFFTGGSNAANERMRIDGYGRVGIGVTNATNPLVVKDTFEIRRTGTLSALLFTNTAGAGDFRIGGDGGDIFWQGGGGRNLQMGSYWTTVLMGDRQSSSFPALSSFTTLNTGVLIPAQRDASVPLAIQANSATQSANLTEWRNASGTVMDMVDETGSIAVGTSSFDASNPEKLLVDAGATSSFNVISGKGAINNYLQLNIQNRSSGTGASSDVVATADNGSETANFIDMGINSSQYTTSGMLGGADNAYLYSTGNDFVIGNSTSAKNLRFFTGGTATANERVRIDGNGKVGINTTTPAATLDVAGTYKLGSSGTALSNMIKTTFSITDNGAFGLGTTKVITATVSGATTGASVILNPRSQLPTAVAIAYSYVSSANTITIGFVCSQGVLSTSTLGTINFDVTVIQ</sequence>
<keyword evidence="2" id="KW-1185">Reference proteome</keyword>
<evidence type="ECO:0000313" key="2">
    <source>
        <dbReference type="Proteomes" id="UP000192277"/>
    </source>
</evidence>
<comment type="caution">
    <text evidence="1">The sequence shown here is derived from an EMBL/GenBank/DDBJ whole genome shotgun (WGS) entry which is preliminary data.</text>
</comment>
<protein>
    <submittedName>
        <fullName evidence="1">Uncharacterized protein</fullName>
    </submittedName>
</protein>
<gene>
    <name evidence="1" type="ORF">A4D02_35695</name>
</gene>
<dbReference type="RefSeq" id="WP_041347251.1">
    <property type="nucleotide sequence ID" value="NZ_LWBO01000031.1"/>
</dbReference>
<dbReference type="Proteomes" id="UP000192277">
    <property type="component" value="Unassembled WGS sequence"/>
</dbReference>
<reference evidence="1 2" key="1">
    <citation type="submission" date="2016-04" db="EMBL/GenBank/DDBJ databases">
        <authorList>
            <person name="Chen L."/>
            <person name="Zhuang W."/>
            <person name="Wang G."/>
        </authorList>
    </citation>
    <scope>NUCLEOTIDE SEQUENCE [LARGE SCALE GENOMIC DNA]</scope>
    <source>
        <strain evidence="2">GR20</strain>
    </source>
</reference>
<evidence type="ECO:0000313" key="1">
    <source>
        <dbReference type="EMBL" id="OQP44193.1"/>
    </source>
</evidence>
<dbReference type="EMBL" id="LWBO01000031">
    <property type="protein sequence ID" value="OQP44193.1"/>
    <property type="molecule type" value="Genomic_DNA"/>
</dbReference>
<accession>A0ABX3NRS6</accession>
<proteinExistence type="predicted"/>